<feature type="transmembrane region" description="Helical" evidence="7">
    <location>
        <begin position="349"/>
        <end position="368"/>
    </location>
</feature>
<dbReference type="PANTHER" id="PTHR42948:SF1">
    <property type="entry name" value="TRANSPORTER"/>
    <property type="match status" value="1"/>
</dbReference>
<feature type="transmembrane region" description="Helical" evidence="7">
    <location>
        <begin position="183"/>
        <end position="204"/>
    </location>
</feature>
<name>A0A5Q0BP97_9GAMM</name>
<sequence>MSDQVTARALWSSRAAFILAASGSAVGLGNIWKFPYLAGSYGGGAFVLVYIACVVIIGAPIMIAETMLGKHGRGNPAHAMLALAQQAKTHPAWQYLGWVGIIIGFLILSYYSVIAGWSLAYIFKVSGALNVNISPANAISRFNDFKSSSDFQIIWHTLFMGLTYLVVSGGVSRGLERTTRYMMPALLVMLLLMDIYALNSGGFLQGLRFLLHPDFSKLTTEGLLAAMGQAFFSLGVGMGAIMVYGSYLPDDVSIPRSSVIVCVTDTIVALMAGMAIFPIVFANGLEPSMGAGLIFETLPIAFGHMPGGGWLGAIFFILVFFAAITSAIALIEPAIALLSEKFDLDRARASLLVVAACWLAGFGTVYSFGENPARWLHGKTFFELIDFVTSDLLLPISGVLIAIFSGWKLSATISRSEFDPQQGRTWRAWLVSIRYIAPAGVVLILLDALGLL</sequence>
<evidence type="ECO:0000313" key="8">
    <source>
        <dbReference type="EMBL" id="QFY43897.1"/>
    </source>
</evidence>
<feature type="transmembrane region" description="Helical" evidence="7">
    <location>
        <begin position="224"/>
        <end position="247"/>
    </location>
</feature>
<evidence type="ECO:0000256" key="7">
    <source>
        <dbReference type="SAM" id="Phobius"/>
    </source>
</evidence>
<feature type="transmembrane region" description="Helical" evidence="7">
    <location>
        <begin position="310"/>
        <end position="337"/>
    </location>
</feature>
<proteinExistence type="inferred from homology"/>
<feature type="transmembrane region" description="Helical" evidence="7">
    <location>
        <begin position="428"/>
        <end position="446"/>
    </location>
</feature>
<evidence type="ECO:0000256" key="2">
    <source>
        <dbReference type="ARBA" id="ARBA00022448"/>
    </source>
</evidence>
<dbReference type="Proteomes" id="UP000325755">
    <property type="component" value="Chromosome"/>
</dbReference>
<dbReference type="AlphaFoldDB" id="A0A5Q0BP97"/>
<protein>
    <recommendedName>
        <fullName evidence="6">Transporter</fullName>
    </recommendedName>
</protein>
<dbReference type="InParanoid" id="A0A5Q0BP97"/>
<evidence type="ECO:0000256" key="3">
    <source>
        <dbReference type="ARBA" id="ARBA00022692"/>
    </source>
</evidence>
<dbReference type="Pfam" id="PF00209">
    <property type="entry name" value="SNF"/>
    <property type="match status" value="2"/>
</dbReference>
<feature type="transmembrane region" description="Helical" evidence="7">
    <location>
        <begin position="41"/>
        <end position="63"/>
    </location>
</feature>
<dbReference type="PROSITE" id="PS00610">
    <property type="entry name" value="NA_NEUROTRAN_SYMP_1"/>
    <property type="match status" value="1"/>
</dbReference>
<dbReference type="NCBIfam" id="NF037979">
    <property type="entry name" value="Na_transp"/>
    <property type="match status" value="1"/>
</dbReference>
<keyword evidence="9" id="KW-1185">Reference proteome</keyword>
<dbReference type="PROSITE" id="PS50267">
    <property type="entry name" value="NA_NEUROTRAN_SYMP_3"/>
    <property type="match status" value="1"/>
</dbReference>
<dbReference type="EMBL" id="CP044205">
    <property type="protein sequence ID" value="QFY43897.1"/>
    <property type="molecule type" value="Genomic_DNA"/>
</dbReference>
<keyword evidence="5 7" id="KW-0472">Membrane</keyword>
<comment type="subcellular location">
    <subcellularLocation>
        <location evidence="1">Membrane</location>
        <topology evidence="1">Multi-pass membrane protein</topology>
    </subcellularLocation>
</comment>
<feature type="transmembrane region" description="Helical" evidence="7">
    <location>
        <begin position="259"/>
        <end position="281"/>
    </location>
</feature>
<reference evidence="8 9" key="1">
    <citation type="submission" date="2019-09" db="EMBL/GenBank/DDBJ databases">
        <title>Ecophysiology of the spiral-shaped methanotroph Methylospira mobilis as revealed by the complete genome sequence.</title>
        <authorList>
            <person name="Oshkin I.Y."/>
            <person name="Dedysh S.N."/>
            <person name="Miroshnikov K."/>
            <person name="Danilova O.V."/>
            <person name="Hakobyan A."/>
            <person name="Liesack W."/>
        </authorList>
    </citation>
    <scope>NUCLEOTIDE SEQUENCE [LARGE SCALE GENOMIC DNA]</scope>
    <source>
        <strain evidence="8 9">Shm1</strain>
    </source>
</reference>
<accession>A0A5Q0BP97</accession>
<evidence type="ECO:0000256" key="6">
    <source>
        <dbReference type="RuleBase" id="RU003732"/>
    </source>
</evidence>
<keyword evidence="4 7" id="KW-1133">Transmembrane helix</keyword>
<keyword evidence="3 6" id="KW-0812">Transmembrane</keyword>
<feature type="transmembrane region" description="Helical" evidence="7">
    <location>
        <begin position="153"/>
        <end position="171"/>
    </location>
</feature>
<dbReference type="CDD" id="cd10336">
    <property type="entry name" value="SLC6sbd_Tyt1-Like"/>
    <property type="match status" value="1"/>
</dbReference>
<evidence type="ECO:0000313" key="9">
    <source>
        <dbReference type="Proteomes" id="UP000325755"/>
    </source>
</evidence>
<dbReference type="PRINTS" id="PR00176">
    <property type="entry name" value="NANEUSMPORT"/>
</dbReference>
<organism evidence="8 9">
    <name type="scientific">Candidatus Methylospira mobilis</name>
    <dbReference type="NCBI Taxonomy" id="1808979"/>
    <lineage>
        <taxon>Bacteria</taxon>
        <taxon>Pseudomonadati</taxon>
        <taxon>Pseudomonadota</taxon>
        <taxon>Gammaproteobacteria</taxon>
        <taxon>Methylococcales</taxon>
        <taxon>Methylococcaceae</taxon>
        <taxon>Candidatus Methylospira</taxon>
    </lineage>
</organism>
<evidence type="ECO:0000256" key="4">
    <source>
        <dbReference type="ARBA" id="ARBA00022989"/>
    </source>
</evidence>
<feature type="transmembrane region" description="Helical" evidence="7">
    <location>
        <begin position="388"/>
        <end position="407"/>
    </location>
</feature>
<dbReference type="OrthoDB" id="9762833at2"/>
<evidence type="ECO:0000256" key="1">
    <source>
        <dbReference type="ARBA" id="ARBA00004141"/>
    </source>
</evidence>
<evidence type="ECO:0000256" key="5">
    <source>
        <dbReference type="ARBA" id="ARBA00023136"/>
    </source>
</evidence>
<keyword evidence="2 6" id="KW-0813">Transport</keyword>
<keyword evidence="6" id="KW-0769">Symport</keyword>
<dbReference type="KEGG" id="mmob:F6R98_15715"/>
<dbReference type="RefSeq" id="WP_153249874.1">
    <property type="nucleotide sequence ID" value="NZ_CP044205.1"/>
</dbReference>
<dbReference type="InterPro" id="IPR037272">
    <property type="entry name" value="SNS_sf"/>
</dbReference>
<dbReference type="PANTHER" id="PTHR42948">
    <property type="entry name" value="TRANSPORTER"/>
    <property type="match status" value="1"/>
</dbReference>
<comment type="similarity">
    <text evidence="6">Belongs to the sodium:neurotransmitter symporter (SNF) (TC 2.A.22) family.</text>
</comment>
<dbReference type="GO" id="GO:0016020">
    <property type="term" value="C:membrane"/>
    <property type="evidence" value="ECO:0007669"/>
    <property type="project" value="UniProtKB-SubCell"/>
</dbReference>
<dbReference type="SUPFAM" id="SSF161070">
    <property type="entry name" value="SNF-like"/>
    <property type="match status" value="1"/>
</dbReference>
<dbReference type="GO" id="GO:0015293">
    <property type="term" value="F:symporter activity"/>
    <property type="evidence" value="ECO:0007669"/>
    <property type="project" value="UniProtKB-KW"/>
</dbReference>
<dbReference type="InterPro" id="IPR000175">
    <property type="entry name" value="Na/ntran_symport"/>
</dbReference>
<feature type="transmembrane region" description="Helical" evidence="7">
    <location>
        <begin position="95"/>
        <end position="123"/>
    </location>
</feature>
<gene>
    <name evidence="8" type="ORF">F6R98_15715</name>
</gene>
<dbReference type="InterPro" id="IPR047218">
    <property type="entry name" value="YocR/YhdH-like"/>
</dbReference>